<dbReference type="CTD" id="9952639"/>
<proteinExistence type="predicted"/>
<reference evidence="1" key="1">
    <citation type="submission" date="2012-04" db="EMBL/GenBank/DDBJ databases">
        <title>The Genome Sequence of Loa loa.</title>
        <authorList>
            <consortium name="The Broad Institute Genome Sequencing Platform"/>
            <consortium name="Broad Institute Genome Sequencing Center for Infectious Disease"/>
            <person name="Nutman T.B."/>
            <person name="Fink D.L."/>
            <person name="Russ C."/>
            <person name="Young S."/>
            <person name="Zeng Q."/>
            <person name="Gargeya S."/>
            <person name="Alvarado L."/>
            <person name="Berlin A."/>
            <person name="Chapman S.B."/>
            <person name="Chen Z."/>
            <person name="Freedman E."/>
            <person name="Gellesch M."/>
            <person name="Goldberg J."/>
            <person name="Griggs A."/>
            <person name="Gujja S."/>
            <person name="Heilman E.R."/>
            <person name="Heiman D."/>
            <person name="Howarth C."/>
            <person name="Mehta T."/>
            <person name="Neiman D."/>
            <person name="Pearson M."/>
            <person name="Roberts A."/>
            <person name="Saif S."/>
            <person name="Shea T."/>
            <person name="Shenoy N."/>
            <person name="Sisk P."/>
            <person name="Stolte C."/>
            <person name="Sykes S."/>
            <person name="White J."/>
            <person name="Yandava C."/>
            <person name="Haas B."/>
            <person name="Henn M.R."/>
            <person name="Nusbaum C."/>
            <person name="Birren B."/>
        </authorList>
    </citation>
    <scope>NUCLEOTIDE SEQUENCE [LARGE SCALE GENOMIC DNA]</scope>
</reference>
<evidence type="ECO:0000313" key="1">
    <source>
        <dbReference type="EMBL" id="EFO13377.1"/>
    </source>
</evidence>
<protein>
    <submittedName>
        <fullName evidence="1">Uncharacterized protein</fullName>
    </submittedName>
</protein>
<organism evidence="1">
    <name type="scientific">Loa loa</name>
    <name type="common">Eye worm</name>
    <name type="synonym">Filaria loa</name>
    <dbReference type="NCBI Taxonomy" id="7209"/>
    <lineage>
        <taxon>Eukaryota</taxon>
        <taxon>Metazoa</taxon>
        <taxon>Ecdysozoa</taxon>
        <taxon>Nematoda</taxon>
        <taxon>Chromadorea</taxon>
        <taxon>Rhabditida</taxon>
        <taxon>Spirurina</taxon>
        <taxon>Spiruromorpha</taxon>
        <taxon>Filarioidea</taxon>
        <taxon>Onchocercidae</taxon>
        <taxon>Loa</taxon>
    </lineage>
</organism>
<feature type="non-terminal residue" evidence="1">
    <location>
        <position position="1"/>
    </location>
</feature>
<accession>A0A1S0TGV6</accession>
<dbReference type="RefSeq" id="XP_003150692.1">
    <property type="nucleotide sequence ID" value="XM_003150644.1"/>
</dbReference>
<dbReference type="EMBL" id="JH713619">
    <property type="protein sequence ID" value="EFO13377.1"/>
    <property type="molecule type" value="Genomic_DNA"/>
</dbReference>
<dbReference type="InParanoid" id="A0A1S0TGV6"/>
<dbReference type="AlphaFoldDB" id="A0A1S0TGV6"/>
<dbReference type="OrthoDB" id="5805117at2759"/>
<dbReference type="KEGG" id="loa:LOAG_15152"/>
<sequence>DNTDLDISDEMEEVRELLYELIKTNFSSGVMVEHLAKIYKERLLNFDFVFV</sequence>
<gene>
    <name evidence="1" type="ORF">LOAG_15152</name>
</gene>
<dbReference type="GeneID" id="9952639"/>
<name>A0A1S0TGV6_LOALO</name>